<accession>A0ABN7WKC6</accession>
<gene>
    <name evidence="1" type="ORF">GMARGA_LOCUS32063</name>
</gene>
<feature type="non-terminal residue" evidence="1">
    <location>
        <position position="1"/>
    </location>
</feature>
<proteinExistence type="predicted"/>
<evidence type="ECO:0000313" key="2">
    <source>
        <dbReference type="Proteomes" id="UP000789901"/>
    </source>
</evidence>
<feature type="non-terminal residue" evidence="1">
    <location>
        <position position="110"/>
    </location>
</feature>
<name>A0ABN7WKC6_GIGMA</name>
<protein>
    <submittedName>
        <fullName evidence="1">26922_t:CDS:1</fullName>
    </submittedName>
</protein>
<keyword evidence="2" id="KW-1185">Reference proteome</keyword>
<sequence>FMNNIKNKTLSTSFYEEVVDLMIDSSSEGEVSNMDNIVDISDVEEFQYDQVDSEFKESKAKSLVEEPIDNEELIDNDQEISEIACFISRFRIKTIIYSSIPVEYLAISPE</sequence>
<evidence type="ECO:0000313" key="1">
    <source>
        <dbReference type="EMBL" id="CAG8834453.1"/>
    </source>
</evidence>
<organism evidence="1 2">
    <name type="scientific">Gigaspora margarita</name>
    <dbReference type="NCBI Taxonomy" id="4874"/>
    <lineage>
        <taxon>Eukaryota</taxon>
        <taxon>Fungi</taxon>
        <taxon>Fungi incertae sedis</taxon>
        <taxon>Mucoromycota</taxon>
        <taxon>Glomeromycotina</taxon>
        <taxon>Glomeromycetes</taxon>
        <taxon>Diversisporales</taxon>
        <taxon>Gigasporaceae</taxon>
        <taxon>Gigaspora</taxon>
    </lineage>
</organism>
<dbReference type="EMBL" id="CAJVQB010049396">
    <property type="protein sequence ID" value="CAG8834453.1"/>
    <property type="molecule type" value="Genomic_DNA"/>
</dbReference>
<dbReference type="Proteomes" id="UP000789901">
    <property type="component" value="Unassembled WGS sequence"/>
</dbReference>
<comment type="caution">
    <text evidence="1">The sequence shown here is derived from an EMBL/GenBank/DDBJ whole genome shotgun (WGS) entry which is preliminary data.</text>
</comment>
<reference evidence="1 2" key="1">
    <citation type="submission" date="2021-06" db="EMBL/GenBank/DDBJ databases">
        <authorList>
            <person name="Kallberg Y."/>
            <person name="Tangrot J."/>
            <person name="Rosling A."/>
        </authorList>
    </citation>
    <scope>NUCLEOTIDE SEQUENCE [LARGE SCALE GENOMIC DNA]</scope>
    <source>
        <strain evidence="1 2">120-4 pot B 10/14</strain>
    </source>
</reference>